<keyword evidence="5" id="KW-1185">Reference proteome</keyword>
<dbReference type="eggNOG" id="COG1028">
    <property type="taxonomic scope" value="Bacteria"/>
</dbReference>
<dbReference type="SUPFAM" id="SSF51735">
    <property type="entry name" value="NAD(P)-binding Rossmann-fold domains"/>
    <property type="match status" value="1"/>
</dbReference>
<dbReference type="GO" id="GO:0016491">
    <property type="term" value="F:oxidoreductase activity"/>
    <property type="evidence" value="ECO:0007669"/>
    <property type="project" value="UniProtKB-KW"/>
</dbReference>
<name>Q0RCN5_FRAAA</name>
<dbReference type="FunFam" id="3.40.50.720:FF:000084">
    <property type="entry name" value="Short-chain dehydrogenase reductase"/>
    <property type="match status" value="1"/>
</dbReference>
<dbReference type="InterPro" id="IPR002347">
    <property type="entry name" value="SDR_fam"/>
</dbReference>
<accession>Q0RCN5</accession>
<proteinExistence type="inferred from homology"/>
<evidence type="ECO:0000313" key="5">
    <source>
        <dbReference type="Proteomes" id="UP000000657"/>
    </source>
</evidence>
<gene>
    <name evidence="4" type="ordered locus">FRAAL6166</name>
</gene>
<dbReference type="Pfam" id="PF13561">
    <property type="entry name" value="adh_short_C2"/>
    <property type="match status" value="1"/>
</dbReference>
<dbReference type="InterPro" id="IPR020904">
    <property type="entry name" value="Sc_DH/Rdtase_CS"/>
</dbReference>
<feature type="region of interest" description="Disordered" evidence="3">
    <location>
        <begin position="20"/>
        <end position="40"/>
    </location>
</feature>
<dbReference type="PANTHER" id="PTHR43639">
    <property type="entry name" value="OXIDOREDUCTASE, SHORT-CHAIN DEHYDROGENASE/REDUCTASE FAMILY (AFU_ORTHOLOGUE AFUA_5G02870)"/>
    <property type="match status" value="1"/>
</dbReference>
<dbReference type="Gene3D" id="3.40.50.720">
    <property type="entry name" value="NAD(P)-binding Rossmann-like Domain"/>
    <property type="match status" value="1"/>
</dbReference>
<dbReference type="OrthoDB" id="9803333at2"/>
<comment type="similarity">
    <text evidence="1">Belongs to the short-chain dehydrogenases/reductases (SDR) family.</text>
</comment>
<sequence>MSEEPAAGVALPLDAVSAEPPGADGGAEVTGVSAPVPASSPAPLPGSPLAGRIALITGGTQGIGLGVAEAFLAAGARVAVVGRDKAKMDAVVESLAPLGEIIGIQADVTVVAEAARIVSATVDHFGGLDILATVAGVFEGAPLLDATEADYDIQFDLNVKGTYFCAQAAARHLVDQGRRGKIITVGSVAGLRAFPGVSVYGATKAAVGFLTQVLAGELAPHGINVNCVVPGSIDMPTNKLLSPPGAAEASAAGTPARRNGLPVDVAAAAVYLASDSADFVHGTSLVVDGGVAAVG</sequence>
<dbReference type="PROSITE" id="PS00061">
    <property type="entry name" value="ADH_SHORT"/>
    <property type="match status" value="1"/>
</dbReference>
<reference evidence="4 5" key="1">
    <citation type="journal article" date="2007" name="Genome Res.">
        <title>Genome characteristics of facultatively symbiotic Frankia sp. strains reflect host range and host plant biogeography.</title>
        <authorList>
            <person name="Normand P."/>
            <person name="Lapierre P."/>
            <person name="Tisa L.S."/>
            <person name="Gogarten J.P."/>
            <person name="Alloisio N."/>
            <person name="Bagnarol E."/>
            <person name="Bassi C.A."/>
            <person name="Berry A.M."/>
            <person name="Bickhart D.M."/>
            <person name="Choisne N."/>
            <person name="Couloux A."/>
            <person name="Cournoyer B."/>
            <person name="Cruveiller S."/>
            <person name="Daubin V."/>
            <person name="Demange N."/>
            <person name="Francino M.P."/>
            <person name="Goltsman E."/>
            <person name="Huang Y."/>
            <person name="Kopp O.R."/>
            <person name="Labarre L."/>
            <person name="Lapidus A."/>
            <person name="Lavire C."/>
            <person name="Marechal J."/>
            <person name="Martinez M."/>
            <person name="Mastronunzio J.E."/>
            <person name="Mullin B.C."/>
            <person name="Niemann J."/>
            <person name="Pujic P."/>
            <person name="Rawnsley T."/>
            <person name="Rouy Z."/>
            <person name="Schenowitz C."/>
            <person name="Sellstedt A."/>
            <person name="Tavares F."/>
            <person name="Tomkins J.P."/>
            <person name="Vallenet D."/>
            <person name="Valverde C."/>
            <person name="Wall L.G."/>
            <person name="Wang Y."/>
            <person name="Medigue C."/>
            <person name="Benson D.R."/>
        </authorList>
    </citation>
    <scope>NUCLEOTIDE SEQUENCE [LARGE SCALE GENOMIC DNA]</scope>
    <source>
        <strain evidence="5">DSM 45986 / CECT 9034 / ACN14a</strain>
    </source>
</reference>
<evidence type="ECO:0000256" key="1">
    <source>
        <dbReference type="ARBA" id="ARBA00006484"/>
    </source>
</evidence>
<dbReference type="InterPro" id="IPR036291">
    <property type="entry name" value="NAD(P)-bd_dom_sf"/>
</dbReference>
<protein>
    <submittedName>
        <fullName evidence="4">Dehydrogenase/reductase</fullName>
        <ecNumber evidence="4">1.1.1.-</ecNumber>
    </submittedName>
</protein>
<dbReference type="KEGG" id="fal:FRAAL6166"/>
<dbReference type="CDD" id="cd05233">
    <property type="entry name" value="SDR_c"/>
    <property type="match status" value="1"/>
</dbReference>
<dbReference type="EC" id="1.1.1.-" evidence="4"/>
<dbReference type="PRINTS" id="PR00080">
    <property type="entry name" value="SDRFAMILY"/>
</dbReference>
<dbReference type="RefSeq" id="WP_011607216.1">
    <property type="nucleotide sequence ID" value="NC_008278.1"/>
</dbReference>
<evidence type="ECO:0000313" key="4">
    <source>
        <dbReference type="EMBL" id="CAJ64789.1"/>
    </source>
</evidence>
<keyword evidence="2 4" id="KW-0560">Oxidoreductase</keyword>
<evidence type="ECO:0000256" key="3">
    <source>
        <dbReference type="SAM" id="MobiDB-lite"/>
    </source>
</evidence>
<evidence type="ECO:0000256" key="2">
    <source>
        <dbReference type="ARBA" id="ARBA00023002"/>
    </source>
</evidence>
<dbReference type="AlphaFoldDB" id="Q0RCN5"/>
<dbReference type="HOGENOM" id="CLU_010194_1_3_11"/>
<organism evidence="4 5">
    <name type="scientific">Frankia alni (strain DSM 45986 / CECT 9034 / ACN14a)</name>
    <dbReference type="NCBI Taxonomy" id="326424"/>
    <lineage>
        <taxon>Bacteria</taxon>
        <taxon>Bacillati</taxon>
        <taxon>Actinomycetota</taxon>
        <taxon>Actinomycetes</taxon>
        <taxon>Frankiales</taxon>
        <taxon>Frankiaceae</taxon>
        <taxon>Frankia</taxon>
    </lineage>
</organism>
<dbReference type="PANTHER" id="PTHR43639:SF1">
    <property type="entry name" value="SHORT-CHAIN DEHYDROGENASE_REDUCTASE FAMILY PROTEIN"/>
    <property type="match status" value="1"/>
</dbReference>
<dbReference type="STRING" id="326424.FRAAL6166"/>
<dbReference type="EMBL" id="CT573213">
    <property type="protein sequence ID" value="CAJ64789.1"/>
    <property type="molecule type" value="Genomic_DNA"/>
</dbReference>
<dbReference type="Proteomes" id="UP000000657">
    <property type="component" value="Chromosome"/>
</dbReference>
<dbReference type="PRINTS" id="PR00081">
    <property type="entry name" value="GDHRDH"/>
</dbReference>